<evidence type="ECO:0000256" key="1">
    <source>
        <dbReference type="SAM" id="Phobius"/>
    </source>
</evidence>
<evidence type="ECO:0000313" key="3">
    <source>
        <dbReference type="EMBL" id="MBZ5751930.1"/>
    </source>
</evidence>
<gene>
    <name evidence="3" type="ORF">K9V48_17165</name>
</gene>
<keyword evidence="1" id="KW-1133">Transmembrane helix</keyword>
<feature type="transmembrane region" description="Helical" evidence="1">
    <location>
        <begin position="6"/>
        <end position="25"/>
    </location>
</feature>
<accession>A0ABS7UVF4</accession>
<dbReference type="Pfam" id="PF13038">
    <property type="entry name" value="DUF3899"/>
    <property type="match status" value="1"/>
</dbReference>
<reference evidence="3" key="1">
    <citation type="submission" date="2024-05" db="EMBL/GenBank/DDBJ databases">
        <title>Metabacillus sp. nov., isolated from the rhizosphere soil of tomato plants.</title>
        <authorList>
            <person name="Ma R."/>
        </authorList>
    </citation>
    <scope>NUCLEOTIDE SEQUENCE</scope>
    <source>
        <strain evidence="3">DBTR6</strain>
    </source>
</reference>
<dbReference type="Proteomes" id="UP001165287">
    <property type="component" value="Unassembled WGS sequence"/>
</dbReference>
<name>A0ABS7UVF4_9BACI</name>
<dbReference type="InterPro" id="IPR025007">
    <property type="entry name" value="DUF3899"/>
</dbReference>
<feature type="transmembrane region" description="Helical" evidence="1">
    <location>
        <begin position="99"/>
        <end position="118"/>
    </location>
</feature>
<feature type="transmembrane region" description="Helical" evidence="1">
    <location>
        <begin position="32"/>
        <end position="54"/>
    </location>
</feature>
<evidence type="ECO:0000313" key="4">
    <source>
        <dbReference type="Proteomes" id="UP001165287"/>
    </source>
</evidence>
<proteinExistence type="predicted"/>
<evidence type="ECO:0000259" key="2">
    <source>
        <dbReference type="Pfam" id="PF13038"/>
    </source>
</evidence>
<keyword evidence="4" id="KW-1185">Reference proteome</keyword>
<dbReference type="RefSeq" id="WP_224140257.1">
    <property type="nucleotide sequence ID" value="NZ_JAIQUM010000042.1"/>
</dbReference>
<protein>
    <submittedName>
        <fullName evidence="3">DUF3899 domain-containing protein</fullName>
    </submittedName>
</protein>
<sequence length="119" mass="13710">MPYKKTSILFIVSLFATILLSFFIYKELTLLHFINISFVISGTYIFLSLLTMTIKGGFFDAITYGFRRVFVSKGKALSKNEVHEMTPVSDLVDFDHSPMLYSGFLLMVLMVIALFIYYF</sequence>
<organism evidence="3 4">
    <name type="scientific">Metabacillus rhizolycopersici</name>
    <dbReference type="NCBI Taxonomy" id="2875709"/>
    <lineage>
        <taxon>Bacteria</taxon>
        <taxon>Bacillati</taxon>
        <taxon>Bacillota</taxon>
        <taxon>Bacilli</taxon>
        <taxon>Bacillales</taxon>
        <taxon>Bacillaceae</taxon>
        <taxon>Metabacillus</taxon>
    </lineage>
</organism>
<dbReference type="EMBL" id="JAIQUM010000042">
    <property type="protein sequence ID" value="MBZ5751930.1"/>
    <property type="molecule type" value="Genomic_DNA"/>
</dbReference>
<feature type="domain" description="DUF3899" evidence="2">
    <location>
        <begin position="34"/>
        <end position="115"/>
    </location>
</feature>
<keyword evidence="1" id="KW-0472">Membrane</keyword>
<keyword evidence="1" id="KW-0812">Transmembrane</keyword>
<comment type="caution">
    <text evidence="3">The sequence shown here is derived from an EMBL/GenBank/DDBJ whole genome shotgun (WGS) entry which is preliminary data.</text>
</comment>